<reference evidence="1 2" key="1">
    <citation type="journal article" date="2013" name="Appl. Environ. Microbiol.">
        <title>Narrow Host-Range Bacteriophages that Infect Rhizobium etli associate with Distinct Genomic Types.</title>
        <authorList>
            <person name="Santamaria R.I."/>
            <person name="Bustos P."/>
            <person name="Sepulveda-Robles O."/>
            <person name="Lozano L."/>
            <person name="Rodriguez C."/>
            <person name="Fernandez J.L."/>
            <person name="Juarez S."/>
            <person name="Kameyama L."/>
            <person name="Guarneros G."/>
            <person name="Davila G."/>
            <person name="Gonzalez V."/>
        </authorList>
    </citation>
    <scope>NUCLEOTIDE SEQUENCE [LARGE SCALE GENOMIC DNA]</scope>
</reference>
<evidence type="ECO:0000313" key="2">
    <source>
        <dbReference type="Proteomes" id="UP000011148"/>
    </source>
</evidence>
<gene>
    <name evidence="1" type="ORF">RHEph06_gp051</name>
</gene>
<protein>
    <recommendedName>
        <fullName evidence="3">Queuine tRNA-ribosyltransferase</fullName>
    </recommendedName>
</protein>
<dbReference type="Proteomes" id="UP000011148">
    <property type="component" value="Segment"/>
</dbReference>
<dbReference type="EMBL" id="JX483878">
    <property type="protein sequence ID" value="AGC35893.1"/>
    <property type="molecule type" value="Genomic_DNA"/>
</dbReference>
<evidence type="ECO:0008006" key="3">
    <source>
        <dbReference type="Google" id="ProtNLM"/>
    </source>
</evidence>
<dbReference type="RefSeq" id="YP_009145910.1">
    <property type="nucleotide sequence ID" value="NC_027296.1"/>
</dbReference>
<organism evidence="1 2">
    <name type="scientific">Rhizobium phage RHEph06</name>
    <dbReference type="NCBI Taxonomy" id="1220714"/>
    <lineage>
        <taxon>Viruses</taxon>
        <taxon>Duplodnaviria</taxon>
        <taxon>Heunggongvirae</taxon>
        <taxon>Uroviricota</taxon>
        <taxon>Caudoviricetes</taxon>
        <taxon>Kleczkowskavirus</taxon>
        <taxon>Kleczkowskavirus RHEph4</taxon>
    </lineage>
</organism>
<proteinExistence type="predicted"/>
<evidence type="ECO:0000313" key="1">
    <source>
        <dbReference type="EMBL" id="AGC35893.1"/>
    </source>
</evidence>
<accession>L7TK38</accession>
<dbReference type="OrthoDB" id="3833at10239"/>
<dbReference type="GeneID" id="24598980"/>
<sequence length="300" mass="34853">MRLFNAGIYTSNFDLLGTVYSRLTDEERAMRNSCENFLESYHYIHSPRYVEKIRRDGVKVFLDSGAFSAFTQGVTIDIGAYCDYIHRNADIIEFPSVLDAIGDYKGTYWNQTEMERRGVRPLPCFHYGEPVEVLEHYVANYEYITIGGMVPISTPQLMIWLDRLWADHLTHPDGTPKVKVHGFGLTSLPLMFRYPWYSVDSSTWVQWAANGMILIPGKAGQVDVSNKSSRRKQRNQHLDSLPEIMTLAIESEIRAFGGDPDRLRDLYYSRWAWNAWAFPKYAESKKWEGDKFVTREQRLF</sequence>
<name>L7TK38_9CAUD</name>
<dbReference type="KEGG" id="vg:24598980"/>